<dbReference type="Proteomes" id="UP000567179">
    <property type="component" value="Unassembled WGS sequence"/>
</dbReference>
<name>A0A8H5BQM4_9AGAR</name>
<organism evidence="2 3">
    <name type="scientific">Psilocybe cf. subviscida</name>
    <dbReference type="NCBI Taxonomy" id="2480587"/>
    <lineage>
        <taxon>Eukaryota</taxon>
        <taxon>Fungi</taxon>
        <taxon>Dikarya</taxon>
        <taxon>Basidiomycota</taxon>
        <taxon>Agaricomycotina</taxon>
        <taxon>Agaricomycetes</taxon>
        <taxon>Agaricomycetidae</taxon>
        <taxon>Agaricales</taxon>
        <taxon>Agaricineae</taxon>
        <taxon>Strophariaceae</taxon>
        <taxon>Psilocybe</taxon>
    </lineage>
</organism>
<gene>
    <name evidence="2" type="ORF">D9619_004197</name>
</gene>
<proteinExistence type="predicted"/>
<comment type="caution">
    <text evidence="2">The sequence shown here is derived from an EMBL/GenBank/DDBJ whole genome shotgun (WGS) entry which is preliminary data.</text>
</comment>
<evidence type="ECO:0000313" key="3">
    <source>
        <dbReference type="Proteomes" id="UP000567179"/>
    </source>
</evidence>
<dbReference type="OrthoDB" id="184880at2759"/>
<dbReference type="Gene3D" id="3.40.50.150">
    <property type="entry name" value="Vaccinia Virus protein VP39"/>
    <property type="match status" value="1"/>
</dbReference>
<accession>A0A8H5BQM4</accession>
<keyword evidence="3" id="KW-1185">Reference proteome</keyword>
<dbReference type="AlphaFoldDB" id="A0A8H5BQM4"/>
<reference evidence="2 3" key="1">
    <citation type="journal article" date="2020" name="ISME J.">
        <title>Uncovering the hidden diversity of litter-decomposition mechanisms in mushroom-forming fungi.</title>
        <authorList>
            <person name="Floudas D."/>
            <person name="Bentzer J."/>
            <person name="Ahren D."/>
            <person name="Johansson T."/>
            <person name="Persson P."/>
            <person name="Tunlid A."/>
        </authorList>
    </citation>
    <scope>NUCLEOTIDE SEQUENCE [LARGE SCALE GENOMIC DNA]</scope>
    <source>
        <strain evidence="2 3">CBS 101986</strain>
    </source>
</reference>
<dbReference type="EMBL" id="JAACJJ010000014">
    <property type="protein sequence ID" value="KAF5327441.1"/>
    <property type="molecule type" value="Genomic_DNA"/>
</dbReference>
<protein>
    <recommendedName>
        <fullName evidence="4">S-adenosyl-L-methionine-dependent methyltransferase</fullName>
    </recommendedName>
</protein>
<evidence type="ECO:0000313" key="2">
    <source>
        <dbReference type="EMBL" id="KAF5327441.1"/>
    </source>
</evidence>
<evidence type="ECO:0000256" key="1">
    <source>
        <dbReference type="SAM" id="MobiDB-lite"/>
    </source>
</evidence>
<dbReference type="SUPFAM" id="SSF53335">
    <property type="entry name" value="S-adenosyl-L-methionine-dependent methyltransferases"/>
    <property type="match status" value="1"/>
</dbReference>
<feature type="region of interest" description="Disordered" evidence="1">
    <location>
        <begin position="1"/>
        <end position="23"/>
    </location>
</feature>
<sequence length="308" mass="34602">MAYTFPLSTNHSPSAQTHMASSNSTISLAPINHKERYHNNEIYALPSDEEEANRLQLQHNLLRTIFDDRVVLAPLELTSGAEVLDIGTGKGSWALDFAATYPNADKASLLCIDIGARLFPQYPPLNVAFQLGDILKQNAQEWENRFAFVHQRLLIFAFKYQQWNKVIRKIYTITAQELLEGNFLSHFVDCGPVTARAVQISKALEKALGLDFLCSLRLEGLMKKHGFINVEVILRETPIGASYGEMGTKVAEDVMGVFRGFKSPTLRLGGFGLVDDEEDYDNLMDQMELEWNQPGCKVGWYVAIGRKV</sequence>
<dbReference type="InterPro" id="IPR029063">
    <property type="entry name" value="SAM-dependent_MTases_sf"/>
</dbReference>
<evidence type="ECO:0008006" key="4">
    <source>
        <dbReference type="Google" id="ProtNLM"/>
    </source>
</evidence>